<evidence type="ECO:0000313" key="9">
    <source>
        <dbReference type="Proteomes" id="UP000011658"/>
    </source>
</evidence>
<feature type="transmembrane region" description="Helical" evidence="7">
    <location>
        <begin position="124"/>
        <end position="144"/>
    </location>
</feature>
<evidence type="ECO:0000256" key="4">
    <source>
        <dbReference type="ARBA" id="ARBA00022692"/>
    </source>
</evidence>
<dbReference type="GO" id="GO:0005886">
    <property type="term" value="C:plasma membrane"/>
    <property type="evidence" value="ECO:0007669"/>
    <property type="project" value="UniProtKB-SubCell"/>
</dbReference>
<keyword evidence="8" id="KW-0449">Lipoprotein</keyword>
<dbReference type="Proteomes" id="UP000011658">
    <property type="component" value="Chromosome"/>
</dbReference>
<dbReference type="EMBL" id="CP003806">
    <property type="protein sequence ID" value="AGF49281.1"/>
    <property type="molecule type" value="Genomic_DNA"/>
</dbReference>
<dbReference type="UniPathway" id="UPA00664"/>
<dbReference type="PANTHER" id="PTHR30589">
    <property type="entry name" value="PROLIPOPROTEIN DIACYLGLYCERYL TRANSFERASE"/>
    <property type="match status" value="1"/>
</dbReference>
<dbReference type="PATRIC" id="fig|1208921.3.peg.573"/>
<feature type="transmembrane region" description="Helical" evidence="7">
    <location>
        <begin position="203"/>
        <end position="221"/>
    </location>
</feature>
<sequence>MAIKYSDLNINPIAIQIGDFSIHWYGITYLAGILMVYILGQIKLKNNLNDRKKINNLEDLLLYGMLGAIIGGRLGYVIIYRPIYFLNYPIEIFHLWEGGMSFHGGLIGAIISLFVYAKYNNYSFLVITDFISTIVPPAIGMGRIGNFINGELWGYPTDLFFGIIFDETCDDLVRHPSQIYESILEGPVLFIVMYIFSKKTRRTGMISSVFLITYGLLRYIAELWREPDYFLGTVFINLSMGQILSVLTIFFGVVLMRLSAK</sequence>
<evidence type="ECO:0000313" key="8">
    <source>
        <dbReference type="EMBL" id="AGF49281.1"/>
    </source>
</evidence>
<dbReference type="NCBIfam" id="TIGR00544">
    <property type="entry name" value="lgt"/>
    <property type="match status" value="1"/>
</dbReference>
<dbReference type="STRING" id="1208921.ST1E_0001"/>
<gene>
    <name evidence="7" type="primary">lgt</name>
    <name evidence="8" type="ORF">ST1E_0001</name>
</gene>
<dbReference type="RefSeq" id="WP_015389765.1">
    <property type="nucleotide sequence ID" value="NC_020284.1"/>
</dbReference>
<dbReference type="GO" id="GO:0042158">
    <property type="term" value="P:lipoprotein biosynthetic process"/>
    <property type="evidence" value="ECO:0007669"/>
    <property type="project" value="UniProtKB-UniRule"/>
</dbReference>
<keyword evidence="5 7" id="KW-1133">Transmembrane helix</keyword>
<dbReference type="InterPro" id="IPR001640">
    <property type="entry name" value="Lgt"/>
</dbReference>
<organism evidence="8 9">
    <name type="scientific">Candidatus Kinetoplastidibacterium galati TCC219</name>
    <dbReference type="NCBI Taxonomy" id="1208921"/>
    <lineage>
        <taxon>Bacteria</taxon>
        <taxon>Pseudomonadati</taxon>
        <taxon>Pseudomonadota</taxon>
        <taxon>Betaproteobacteria</taxon>
        <taxon>Candidatus Kinetoplastidibacterium</taxon>
    </lineage>
</organism>
<dbReference type="HAMAP" id="MF_01147">
    <property type="entry name" value="Lgt"/>
    <property type="match status" value="1"/>
</dbReference>
<evidence type="ECO:0000256" key="6">
    <source>
        <dbReference type="ARBA" id="ARBA00023136"/>
    </source>
</evidence>
<comment type="function">
    <text evidence="7">Catalyzes the transfer of the diacylglyceryl group from phosphatidylglycerol to the sulfhydryl group of the N-terminal cysteine of a prolipoprotein, the first step in the formation of mature lipoproteins.</text>
</comment>
<keyword evidence="9" id="KW-1185">Reference proteome</keyword>
<proteinExistence type="inferred from homology"/>
<feature type="binding site" evidence="7">
    <location>
        <position position="143"/>
    </location>
    <ligand>
        <name>a 1,2-diacyl-sn-glycero-3-phospho-(1'-sn-glycerol)</name>
        <dbReference type="ChEBI" id="CHEBI:64716"/>
    </ligand>
</feature>
<dbReference type="EC" id="2.5.1.145" evidence="7"/>
<reference evidence="8 9" key="1">
    <citation type="journal article" date="2013" name="Genome Biol. Evol.">
        <title>Genome evolution and phylogenomic analysis of candidatus kinetoplastibacterium, the betaproteobacterial endosymbionts of strigomonas and angomonas.</title>
        <authorList>
            <person name="Alves J.M."/>
            <person name="Serrano M.G."/>
            <person name="Maia da Silva F."/>
            <person name="Voegtly L.J."/>
            <person name="Matveyev A.V."/>
            <person name="Teixeira M.M."/>
            <person name="Camargo E.P."/>
            <person name="Buck G.A."/>
        </authorList>
    </citation>
    <scope>NUCLEOTIDE SEQUENCE [LARGE SCALE GENOMIC DNA]</scope>
    <source>
        <strain evidence="8 9">TCC219</strain>
    </source>
</reference>
<evidence type="ECO:0000256" key="2">
    <source>
        <dbReference type="ARBA" id="ARBA00022475"/>
    </source>
</evidence>
<evidence type="ECO:0000256" key="7">
    <source>
        <dbReference type="HAMAP-Rule" id="MF_01147"/>
    </source>
</evidence>
<keyword evidence="2 7" id="KW-1003">Cell membrane</keyword>
<feature type="transmembrane region" description="Helical" evidence="7">
    <location>
        <begin position="60"/>
        <end position="80"/>
    </location>
</feature>
<keyword evidence="4 7" id="KW-0812">Transmembrane</keyword>
<comment type="similarity">
    <text evidence="1 7">Belongs to the Lgt family.</text>
</comment>
<dbReference type="GO" id="GO:0008961">
    <property type="term" value="F:phosphatidylglycerol-prolipoprotein diacylglyceryl transferase activity"/>
    <property type="evidence" value="ECO:0007669"/>
    <property type="project" value="UniProtKB-UniRule"/>
</dbReference>
<dbReference type="KEGG" id="kga:ST1E_0001"/>
<protein>
    <recommendedName>
        <fullName evidence="7">Phosphatidylglycerol--prolipoprotein diacylglyceryl transferase</fullName>
        <ecNumber evidence="7">2.5.1.145</ecNumber>
    </recommendedName>
</protein>
<dbReference type="OrthoDB" id="871140at2"/>
<dbReference type="AlphaFoldDB" id="M1LYZ6"/>
<feature type="transmembrane region" description="Helical" evidence="7">
    <location>
        <begin position="233"/>
        <end position="256"/>
    </location>
</feature>
<dbReference type="Pfam" id="PF01790">
    <property type="entry name" value="LGT"/>
    <property type="match status" value="1"/>
</dbReference>
<evidence type="ECO:0000256" key="3">
    <source>
        <dbReference type="ARBA" id="ARBA00022679"/>
    </source>
</evidence>
<dbReference type="PANTHER" id="PTHR30589:SF0">
    <property type="entry name" value="PHOSPHATIDYLGLYCEROL--PROLIPOPROTEIN DIACYLGLYCERYL TRANSFERASE"/>
    <property type="match status" value="1"/>
</dbReference>
<evidence type="ECO:0000256" key="5">
    <source>
        <dbReference type="ARBA" id="ARBA00022989"/>
    </source>
</evidence>
<dbReference type="eggNOG" id="COG0682">
    <property type="taxonomic scope" value="Bacteria"/>
</dbReference>
<comment type="pathway">
    <text evidence="7">Protein modification; lipoprotein biosynthesis (diacylglyceryl transfer).</text>
</comment>
<feature type="transmembrane region" description="Helical" evidence="7">
    <location>
        <begin position="179"/>
        <end position="196"/>
    </location>
</feature>
<name>M1LYZ6_9PROT</name>
<dbReference type="HOGENOM" id="CLU_013386_1_0_4"/>
<dbReference type="PROSITE" id="PS01311">
    <property type="entry name" value="LGT"/>
    <property type="match status" value="1"/>
</dbReference>
<accession>M1LYZ6</accession>
<keyword evidence="6 7" id="KW-0472">Membrane</keyword>
<comment type="catalytic activity">
    <reaction evidence="7">
        <text>L-cysteinyl-[prolipoprotein] + a 1,2-diacyl-sn-glycero-3-phospho-(1'-sn-glycerol) = an S-1,2-diacyl-sn-glyceryl-L-cysteinyl-[prolipoprotein] + sn-glycerol 1-phosphate + H(+)</text>
        <dbReference type="Rhea" id="RHEA:56712"/>
        <dbReference type="Rhea" id="RHEA-COMP:14679"/>
        <dbReference type="Rhea" id="RHEA-COMP:14680"/>
        <dbReference type="ChEBI" id="CHEBI:15378"/>
        <dbReference type="ChEBI" id="CHEBI:29950"/>
        <dbReference type="ChEBI" id="CHEBI:57685"/>
        <dbReference type="ChEBI" id="CHEBI:64716"/>
        <dbReference type="ChEBI" id="CHEBI:140658"/>
        <dbReference type="EC" id="2.5.1.145"/>
    </reaction>
</comment>
<comment type="subcellular location">
    <subcellularLocation>
        <location evidence="7">Cell membrane</location>
        <topology evidence="7">Multi-pass membrane protein</topology>
    </subcellularLocation>
</comment>
<evidence type="ECO:0000256" key="1">
    <source>
        <dbReference type="ARBA" id="ARBA00007150"/>
    </source>
</evidence>
<feature type="transmembrane region" description="Helical" evidence="7">
    <location>
        <begin position="20"/>
        <end position="39"/>
    </location>
</feature>
<feature type="transmembrane region" description="Helical" evidence="7">
    <location>
        <begin position="100"/>
        <end position="117"/>
    </location>
</feature>
<keyword evidence="3 7" id="KW-0808">Transferase</keyword>